<keyword evidence="3" id="KW-1185">Reference proteome</keyword>
<protein>
    <submittedName>
        <fullName evidence="2">Uncharacterized protein</fullName>
    </submittedName>
</protein>
<accession>A0A8J9W872</accession>
<proteinExistence type="predicted"/>
<evidence type="ECO:0000313" key="2">
    <source>
        <dbReference type="EMBL" id="CAH0728862.1"/>
    </source>
</evidence>
<dbReference type="Proteomes" id="UP000838878">
    <property type="component" value="Chromosome 7"/>
</dbReference>
<reference evidence="2" key="1">
    <citation type="submission" date="2021-12" db="EMBL/GenBank/DDBJ databases">
        <authorList>
            <person name="Martin H S."/>
        </authorList>
    </citation>
    <scope>NUCLEOTIDE SEQUENCE</scope>
</reference>
<evidence type="ECO:0000313" key="3">
    <source>
        <dbReference type="Proteomes" id="UP000838878"/>
    </source>
</evidence>
<dbReference type="AlphaFoldDB" id="A0A8J9W872"/>
<dbReference type="OrthoDB" id="6899488at2759"/>
<organism evidence="2 3">
    <name type="scientific">Brenthis ino</name>
    <name type="common">lesser marbled fritillary</name>
    <dbReference type="NCBI Taxonomy" id="405034"/>
    <lineage>
        <taxon>Eukaryota</taxon>
        <taxon>Metazoa</taxon>
        <taxon>Ecdysozoa</taxon>
        <taxon>Arthropoda</taxon>
        <taxon>Hexapoda</taxon>
        <taxon>Insecta</taxon>
        <taxon>Pterygota</taxon>
        <taxon>Neoptera</taxon>
        <taxon>Endopterygota</taxon>
        <taxon>Lepidoptera</taxon>
        <taxon>Glossata</taxon>
        <taxon>Ditrysia</taxon>
        <taxon>Papilionoidea</taxon>
        <taxon>Nymphalidae</taxon>
        <taxon>Heliconiinae</taxon>
        <taxon>Argynnini</taxon>
        <taxon>Brenthis</taxon>
    </lineage>
</organism>
<feature type="non-terminal residue" evidence="2">
    <location>
        <position position="212"/>
    </location>
</feature>
<gene>
    <name evidence="2" type="ORF">BINO364_LOCUS14032</name>
</gene>
<name>A0A8J9W872_9NEOP</name>
<sequence length="212" mass="24838">MYFALERHFRQVCQAFVKMYLHISIGSLLIVLCLGDSSKQAVSSISVHRDDVPLSYKYSAIHIYSTEKSRDNNLNQHQQRYINPEAYKSIQYAPLTFSAKEKNNLYTQAIVPNRNEAYLTTNKQNIREHLEPRQRDTNKTSNTRPTTLQLIGGYNIEPPTLDKVKYGKEFDIRQPINDVHFTQQKEIPEPWKSKTIYNIQKSNEFKEEKPLK</sequence>
<evidence type="ECO:0000256" key="1">
    <source>
        <dbReference type="SAM" id="MobiDB-lite"/>
    </source>
</evidence>
<feature type="region of interest" description="Disordered" evidence="1">
    <location>
        <begin position="132"/>
        <end position="154"/>
    </location>
</feature>
<dbReference type="EMBL" id="OV170227">
    <property type="protein sequence ID" value="CAH0728862.1"/>
    <property type="molecule type" value="Genomic_DNA"/>
</dbReference>
<feature type="compositionally biased region" description="Polar residues" evidence="1">
    <location>
        <begin position="139"/>
        <end position="149"/>
    </location>
</feature>